<reference evidence="5 6" key="1">
    <citation type="journal article" date="2014" name="PLoS Genet.">
        <title>The Genome of Spironucleus salmonicida Highlights a Fish Pathogen Adapted to Fluctuating Environments.</title>
        <authorList>
            <person name="Xu F."/>
            <person name="Jerlstrom-Hultqvist J."/>
            <person name="Einarsson E."/>
            <person name="Astvaldsson A."/>
            <person name="Svard S.G."/>
            <person name="Andersson J.O."/>
        </authorList>
    </citation>
    <scope>NUCLEOTIDE SEQUENCE</scope>
    <source>
        <strain evidence="6">ATCC 50377</strain>
    </source>
</reference>
<keyword evidence="2" id="KW-0645">Protease</keyword>
<dbReference type="GO" id="GO:0006508">
    <property type="term" value="P:proteolysis"/>
    <property type="evidence" value="ECO:0007669"/>
    <property type="project" value="UniProtKB-KW"/>
</dbReference>
<evidence type="ECO:0000313" key="7">
    <source>
        <dbReference type="Proteomes" id="UP000018208"/>
    </source>
</evidence>
<reference evidence="6" key="2">
    <citation type="submission" date="2020-12" db="EMBL/GenBank/DDBJ databases">
        <title>New Spironucleus salmonicida genome in near-complete chromosomes.</title>
        <authorList>
            <person name="Xu F."/>
            <person name="Kurt Z."/>
            <person name="Jimenez-Gonzalez A."/>
            <person name="Astvaldsson A."/>
            <person name="Andersson J.O."/>
            <person name="Svard S.G."/>
        </authorList>
    </citation>
    <scope>NUCLEOTIDE SEQUENCE</scope>
    <source>
        <strain evidence="6">ATCC 50377</strain>
    </source>
</reference>
<keyword evidence="3" id="KW-0378">Hydrolase</keyword>
<evidence type="ECO:0000313" key="5">
    <source>
        <dbReference type="EMBL" id="EST44932.1"/>
    </source>
</evidence>
<evidence type="ECO:0000313" key="6">
    <source>
        <dbReference type="EMBL" id="KAH0573268.1"/>
    </source>
</evidence>
<dbReference type="InterPro" id="IPR008580">
    <property type="entry name" value="PPPDE_dom"/>
</dbReference>
<dbReference type="EMBL" id="KI546101">
    <property type="protein sequence ID" value="EST44932.1"/>
    <property type="molecule type" value="Genomic_DNA"/>
</dbReference>
<proteinExistence type="inferred from homology"/>
<dbReference type="AlphaFoldDB" id="V6LK54"/>
<gene>
    <name evidence="5" type="ORF">SS50377_14950</name>
    <name evidence="6" type="ORF">SS50377_25388</name>
</gene>
<protein>
    <submittedName>
        <fullName evidence="5">PPPDE peptidase domain-containing protein</fullName>
    </submittedName>
</protein>
<dbReference type="Gene3D" id="3.90.1720.30">
    <property type="entry name" value="PPPDE domains"/>
    <property type="match status" value="1"/>
</dbReference>
<evidence type="ECO:0000256" key="2">
    <source>
        <dbReference type="ARBA" id="ARBA00022670"/>
    </source>
</evidence>
<keyword evidence="7" id="KW-1185">Reference proteome</keyword>
<comment type="similarity">
    <text evidence="1">Belongs to the DeSI family.</text>
</comment>
<accession>V6LK54</accession>
<evidence type="ECO:0000259" key="4">
    <source>
        <dbReference type="PROSITE" id="PS51858"/>
    </source>
</evidence>
<dbReference type="SMART" id="SM01179">
    <property type="entry name" value="DUF862"/>
    <property type="match status" value="1"/>
</dbReference>
<dbReference type="PANTHER" id="PTHR12378">
    <property type="entry name" value="DESUMOYLATING ISOPEPTIDASE"/>
    <property type="match status" value="1"/>
</dbReference>
<evidence type="ECO:0000256" key="1">
    <source>
        <dbReference type="ARBA" id="ARBA00008140"/>
    </source>
</evidence>
<sequence>MPYTVTLHIYDLSQGIAAQLSKQLLNKEFKAVYHTGVSLHNTEYFFGQGIQTGVPLQTPFGKPIEQRVMGTTSKTVKDIYDWIFSQSTDFSESSYNAMTHNCNHFSSVFLTFLGIQGFPQEILEQPEEFLSTSLGSMFGNMFGGKSNSQPTITNTETPNKEYASLYITDPKVFICDDEDLINYIQVVSENDETKKSLNTILAAYNESQNYKTTFLLGQQNKIALYEVLALISTTSSIENIPEDLTPSNLIPSNETTLIIPFFRYLNNYFCNTKGMIDGRKNIQLFVPLMKEIIVNQDKNIKVAVLRSAFAMSRFFTPSMQKNTQFFEFLLKEAVAYSQQQGKESQICLNLCCGAIGRMLISFSSDAVLANELKLKVSNQLKTEDLKDSKAPCVRDLSKYISLKTGKKDDEEFF</sequence>
<dbReference type="InterPro" id="IPR042266">
    <property type="entry name" value="PPPDE_sf"/>
</dbReference>
<dbReference type="GO" id="GO:0070646">
    <property type="term" value="P:protein modification by small protein removal"/>
    <property type="evidence" value="ECO:0007669"/>
    <property type="project" value="TreeGrafter"/>
</dbReference>
<dbReference type="EMBL" id="AUWU02000005">
    <property type="protein sequence ID" value="KAH0573268.1"/>
    <property type="molecule type" value="Genomic_DNA"/>
</dbReference>
<dbReference type="PANTHER" id="PTHR12378:SF7">
    <property type="entry name" value="DESUMOYLATING ISOPEPTIDASE 1"/>
    <property type="match status" value="1"/>
</dbReference>
<dbReference type="VEuPathDB" id="GiardiaDB:SS50377_25388"/>
<evidence type="ECO:0000256" key="3">
    <source>
        <dbReference type="ARBA" id="ARBA00022801"/>
    </source>
</evidence>
<dbReference type="GO" id="GO:0008233">
    <property type="term" value="F:peptidase activity"/>
    <property type="evidence" value="ECO:0007669"/>
    <property type="project" value="UniProtKB-KW"/>
</dbReference>
<dbReference type="PROSITE" id="PS51858">
    <property type="entry name" value="PPPDE"/>
    <property type="match status" value="1"/>
</dbReference>
<dbReference type="OrthoDB" id="21221at2759"/>
<feature type="domain" description="PPPDE" evidence="4">
    <location>
        <begin position="3"/>
        <end position="143"/>
    </location>
</feature>
<dbReference type="Proteomes" id="UP000018208">
    <property type="component" value="Unassembled WGS sequence"/>
</dbReference>
<dbReference type="Pfam" id="PF05903">
    <property type="entry name" value="Peptidase_C97"/>
    <property type="match status" value="1"/>
</dbReference>
<organism evidence="5">
    <name type="scientific">Spironucleus salmonicida</name>
    <dbReference type="NCBI Taxonomy" id="348837"/>
    <lineage>
        <taxon>Eukaryota</taxon>
        <taxon>Metamonada</taxon>
        <taxon>Diplomonadida</taxon>
        <taxon>Hexamitidae</taxon>
        <taxon>Hexamitinae</taxon>
        <taxon>Spironucleus</taxon>
    </lineage>
</organism>
<name>V6LK54_9EUKA</name>